<reference evidence="3 4" key="1">
    <citation type="submission" date="2019-12" db="EMBL/GenBank/DDBJ databases">
        <title>Litoreibacter badius sp. nov., a novel bacteriochlorophyll a-containing bacterium in the genus Litoreibacter.</title>
        <authorList>
            <person name="Kanamuro M."/>
            <person name="Takabe Y."/>
            <person name="Mori K."/>
            <person name="Takaichi S."/>
            <person name="Hanada S."/>
        </authorList>
    </citation>
    <scope>NUCLEOTIDE SEQUENCE [LARGE SCALE GENOMIC DNA]</scope>
    <source>
        <strain evidence="3 4">K6</strain>
    </source>
</reference>
<dbReference type="OrthoDB" id="7203912at2"/>
<dbReference type="Proteomes" id="UP000436822">
    <property type="component" value="Unassembled WGS sequence"/>
</dbReference>
<gene>
    <name evidence="3" type="ORF">KIN_14970</name>
</gene>
<feature type="compositionally biased region" description="Polar residues" evidence="1">
    <location>
        <begin position="183"/>
        <end position="192"/>
    </location>
</feature>
<feature type="region of interest" description="Disordered" evidence="1">
    <location>
        <begin position="183"/>
        <end position="302"/>
    </location>
</feature>
<organism evidence="3 4">
    <name type="scientific">Litoreibacter roseus</name>
    <dbReference type="NCBI Taxonomy" id="2601869"/>
    <lineage>
        <taxon>Bacteria</taxon>
        <taxon>Pseudomonadati</taxon>
        <taxon>Pseudomonadota</taxon>
        <taxon>Alphaproteobacteria</taxon>
        <taxon>Rhodobacterales</taxon>
        <taxon>Roseobacteraceae</taxon>
        <taxon>Litoreibacter</taxon>
    </lineage>
</organism>
<dbReference type="AlphaFoldDB" id="A0A6N6JDI9"/>
<evidence type="ECO:0000259" key="2">
    <source>
        <dbReference type="Pfam" id="PF02120"/>
    </source>
</evidence>
<dbReference type="InterPro" id="IPR038610">
    <property type="entry name" value="FliK-like_C_sf"/>
</dbReference>
<evidence type="ECO:0000256" key="1">
    <source>
        <dbReference type="SAM" id="MobiDB-lite"/>
    </source>
</evidence>
<dbReference type="RefSeq" id="WP_159805595.1">
    <property type="nucleotide sequence ID" value="NZ_BLJE01000002.1"/>
</dbReference>
<feature type="domain" description="Flagellar hook-length control protein-like C-terminal" evidence="2">
    <location>
        <begin position="365"/>
        <end position="438"/>
    </location>
</feature>
<keyword evidence="4" id="KW-1185">Reference proteome</keyword>
<name>A0A6N6JDI9_9RHOB</name>
<dbReference type="InterPro" id="IPR021136">
    <property type="entry name" value="Flagellar_hook_control-like_C"/>
</dbReference>
<feature type="compositionally biased region" description="Basic and acidic residues" evidence="1">
    <location>
        <begin position="193"/>
        <end position="211"/>
    </location>
</feature>
<proteinExistence type="predicted"/>
<feature type="compositionally biased region" description="Polar residues" evidence="1">
    <location>
        <begin position="235"/>
        <end position="250"/>
    </location>
</feature>
<evidence type="ECO:0000313" key="4">
    <source>
        <dbReference type="Proteomes" id="UP000436822"/>
    </source>
</evidence>
<accession>A0A6N6JDI9</accession>
<dbReference type="Pfam" id="PF02120">
    <property type="entry name" value="Flg_hook"/>
    <property type="match status" value="1"/>
</dbReference>
<evidence type="ECO:0000313" key="3">
    <source>
        <dbReference type="EMBL" id="GFE64423.1"/>
    </source>
</evidence>
<protein>
    <recommendedName>
        <fullName evidence="2">Flagellar hook-length control protein-like C-terminal domain-containing protein</fullName>
    </recommendedName>
</protein>
<dbReference type="EMBL" id="BLJE01000002">
    <property type="protein sequence ID" value="GFE64423.1"/>
    <property type="molecule type" value="Genomic_DNA"/>
</dbReference>
<feature type="compositionally biased region" description="Polar residues" evidence="1">
    <location>
        <begin position="437"/>
        <end position="467"/>
    </location>
</feature>
<dbReference type="Gene3D" id="3.30.750.140">
    <property type="match status" value="1"/>
</dbReference>
<dbReference type="CDD" id="cd17470">
    <property type="entry name" value="T3SS_Flik_C"/>
    <property type="match status" value="1"/>
</dbReference>
<sequence>MIQMLLSQLANTGDSMNSVAQAVADVDQEVPAFSLDIVADLFEQVEELPNSSPSTVAATKVEITANPNQLEVNIQGRSSNISRDERSLLSNPLLEEQLDNSIFGSEENEIPLDTDAPPKNSVGIAHNHQVEIADKTITEANPVSEKPDFREIQTTDPVERTAYENPMAHVGSGASPVLHTEATSYGQNQSDTPKPHRTSEPSYDKAEEKEQAVPAAAMRTAPGNDADSIAHARKANSSSQVSTDDLSGSKTAAKVQAQDAPASEDFLKSPERANSGEPRKADPPRVKSTPDSVPVETAPKVVDSKIDLGPKLEIFEQNNSPLQQATTRVATEVGGARTIVTATNTEVAVKTEQVSLQITQAIKTADAREIEVRLDPEELGKVRLVLSQRENGMSVQIIAERPETLDIMRRNASELSADLHQAGFENTEFSFEHRENQNSSEDTTGSSSGQDSATDDSNTVPERSEITTYQITNGLDLKL</sequence>
<comment type="caution">
    <text evidence="3">The sequence shown here is derived from an EMBL/GenBank/DDBJ whole genome shotgun (WGS) entry which is preliminary data.</text>
</comment>
<feature type="region of interest" description="Disordered" evidence="1">
    <location>
        <begin position="431"/>
        <end position="467"/>
    </location>
</feature>